<dbReference type="AlphaFoldDB" id="A0A8H6MIX4"/>
<dbReference type="Pfam" id="PF02598">
    <property type="entry name" value="Methyltrn_RNA_3"/>
    <property type="match status" value="1"/>
</dbReference>
<keyword evidence="2" id="KW-0489">Methyltransferase</keyword>
<dbReference type="InterPro" id="IPR003750">
    <property type="entry name" value="Put_MeTrfase-C9orf114-like"/>
</dbReference>
<organism evidence="2 3">
    <name type="scientific">Colletotrichum sojae</name>
    <dbReference type="NCBI Taxonomy" id="2175907"/>
    <lineage>
        <taxon>Eukaryota</taxon>
        <taxon>Fungi</taxon>
        <taxon>Dikarya</taxon>
        <taxon>Ascomycota</taxon>
        <taxon>Pezizomycotina</taxon>
        <taxon>Sordariomycetes</taxon>
        <taxon>Hypocreomycetidae</taxon>
        <taxon>Glomerellales</taxon>
        <taxon>Glomerellaceae</taxon>
        <taxon>Colletotrichum</taxon>
        <taxon>Colletotrichum orchidearum species complex</taxon>
    </lineage>
</organism>
<reference evidence="2 3" key="1">
    <citation type="journal article" date="2020" name="Phytopathology">
        <title>Genome Sequence Resources of Colletotrichum truncatum, C. plurivorum, C. musicola, and C. sojae: Four Species Pathogenic to Soybean (Glycine max).</title>
        <authorList>
            <person name="Rogerio F."/>
            <person name="Boufleur T.R."/>
            <person name="Ciampi-Guillardi M."/>
            <person name="Sukno S.A."/>
            <person name="Thon M.R."/>
            <person name="Massola Junior N.S."/>
            <person name="Baroncelli R."/>
        </authorList>
    </citation>
    <scope>NUCLEOTIDE SEQUENCE [LARGE SCALE GENOMIC DNA]</scope>
    <source>
        <strain evidence="2 3">LFN0009</strain>
    </source>
</reference>
<proteinExistence type="inferred from homology"/>
<gene>
    <name evidence="2" type="ORF">CSOJ01_14565</name>
</gene>
<dbReference type="SUPFAM" id="SSF75217">
    <property type="entry name" value="alpha/beta knot"/>
    <property type="match status" value="1"/>
</dbReference>
<dbReference type="Proteomes" id="UP000652219">
    <property type="component" value="Unassembled WGS sequence"/>
</dbReference>
<keyword evidence="3" id="KW-1185">Reference proteome</keyword>
<evidence type="ECO:0000313" key="2">
    <source>
        <dbReference type="EMBL" id="KAF6790374.1"/>
    </source>
</evidence>
<dbReference type="PANTHER" id="PTHR12150:SF13">
    <property type="entry name" value="METHYLTRANSFERASE C9ORF114-RELATED"/>
    <property type="match status" value="1"/>
</dbReference>
<sequence>MSYDQSSKRRKTGEASFVDPSRLSSRFQASCYEGGRDWTISVAVPVSILSDAITNDRRTAVAGRIARALAVFAVDEIVLYDDTPEDARPKRVDPKSYTGDVDPGHFLEHLLGYLEVPPFMRKLLYPLHPNLRLAGQLPALEMPHHPNPQDFLPYREGVAGKGTPKGTMIDIGFKTPVLIEDEVPPNTRVTLHYPDPDSEKAEACDPAAPREEGGYYWGYTVRRASSLSAMFTECKYEGGYDVSIGTSERGRGLAQEFPNPGPLDFKHLLIVFGGPRGIEYAAVNDKELAEGMELSSGRTKELFDHWVNVLPGQSSRSIRTDEALFIALTGLRRLWYEE</sequence>
<dbReference type="CDD" id="cd18086">
    <property type="entry name" value="HsC9orf114-like"/>
    <property type="match status" value="1"/>
</dbReference>
<dbReference type="InterPro" id="IPR029026">
    <property type="entry name" value="tRNA_m1G_MTases_N"/>
</dbReference>
<evidence type="ECO:0000256" key="1">
    <source>
        <dbReference type="ARBA" id="ARBA00009841"/>
    </source>
</evidence>
<dbReference type="GO" id="GO:0008168">
    <property type="term" value="F:methyltransferase activity"/>
    <property type="evidence" value="ECO:0007669"/>
    <property type="project" value="UniProtKB-KW"/>
</dbReference>
<dbReference type="EMBL" id="WIGN01000502">
    <property type="protein sequence ID" value="KAF6790374.1"/>
    <property type="molecule type" value="Genomic_DNA"/>
</dbReference>
<name>A0A8H6MIX4_9PEZI</name>
<dbReference type="InterPro" id="IPR029028">
    <property type="entry name" value="Alpha/beta_knot_MTases"/>
</dbReference>
<comment type="similarity">
    <text evidence="1">Belongs to the class IV-like SAM-binding methyltransferase superfamily.</text>
</comment>
<dbReference type="PANTHER" id="PTHR12150">
    <property type="entry name" value="CLASS IV SAM-BINDING METHYLTRANSFERASE-RELATED"/>
    <property type="match status" value="1"/>
</dbReference>
<accession>A0A8H6MIX4</accession>
<comment type="caution">
    <text evidence="2">The sequence shown here is derived from an EMBL/GenBank/DDBJ whole genome shotgun (WGS) entry which is preliminary data.</text>
</comment>
<keyword evidence="2" id="KW-0808">Transferase</keyword>
<dbReference type="GO" id="GO:0032259">
    <property type="term" value="P:methylation"/>
    <property type="evidence" value="ECO:0007669"/>
    <property type="project" value="UniProtKB-KW"/>
</dbReference>
<dbReference type="Gene3D" id="3.40.1280.10">
    <property type="match status" value="2"/>
</dbReference>
<protein>
    <submittedName>
        <fullName evidence="2">Methyltransferase C9orf114</fullName>
    </submittedName>
</protein>
<evidence type="ECO:0000313" key="3">
    <source>
        <dbReference type="Proteomes" id="UP000652219"/>
    </source>
</evidence>
<dbReference type="InterPro" id="IPR012340">
    <property type="entry name" value="NA-bd_OB-fold"/>
</dbReference>
<dbReference type="SUPFAM" id="SSF50249">
    <property type="entry name" value="Nucleic acid-binding proteins"/>
    <property type="match status" value="1"/>
</dbReference>